<reference evidence="1 2" key="1">
    <citation type="submission" date="2023-09" db="EMBL/GenBank/DDBJ databases">
        <title>Novel taxa isolated from Blanes Bay.</title>
        <authorList>
            <person name="Rey-Velasco X."/>
            <person name="Lucena T."/>
        </authorList>
    </citation>
    <scope>NUCLEOTIDE SEQUENCE [LARGE SCALE GENOMIC DNA]</scope>
    <source>
        <strain evidence="1 2">S334</strain>
    </source>
</reference>
<dbReference type="PROSITE" id="PS51257">
    <property type="entry name" value="PROKAR_LIPOPROTEIN"/>
    <property type="match status" value="1"/>
</dbReference>
<dbReference type="Pfam" id="PF11322">
    <property type="entry name" value="DUF3124"/>
    <property type="match status" value="1"/>
</dbReference>
<accession>A0ABU3L2U8</accession>
<comment type="caution">
    <text evidence="1">The sequence shown here is derived from an EMBL/GenBank/DDBJ whole genome shotgun (WGS) entry which is preliminary data.</text>
</comment>
<sequence>MKYTITLLVLCLAVLSCNEEPGKLSSTDAVNWEKRKLAEPVSDSLEIGHTFLSIYSSIYMRNDQEQSDLTATVSLHNPNRNEDIFIDRAVYYNTQGEPIRTYFDHTIFIRPLETVQIVIDGTDKEGGTGANFIFDWKKKPASNEPLFEAVMINTFSSQGLSFLTEGKRIK</sequence>
<dbReference type="InterPro" id="IPR021471">
    <property type="entry name" value="DUF3124"/>
</dbReference>
<protein>
    <submittedName>
        <fullName evidence="1">DUF3124 domain-containing protein</fullName>
    </submittedName>
</protein>
<dbReference type="Proteomes" id="UP001250656">
    <property type="component" value="Unassembled WGS sequence"/>
</dbReference>
<dbReference type="EMBL" id="JAVTTP010000001">
    <property type="protein sequence ID" value="MDT7827514.1"/>
    <property type="molecule type" value="Genomic_DNA"/>
</dbReference>
<evidence type="ECO:0000313" key="1">
    <source>
        <dbReference type="EMBL" id="MDT7827514.1"/>
    </source>
</evidence>
<organism evidence="1 2">
    <name type="scientific">Pricia mediterranea</name>
    <dbReference type="NCBI Taxonomy" id="3076079"/>
    <lineage>
        <taxon>Bacteria</taxon>
        <taxon>Pseudomonadati</taxon>
        <taxon>Bacteroidota</taxon>
        <taxon>Flavobacteriia</taxon>
        <taxon>Flavobacteriales</taxon>
        <taxon>Flavobacteriaceae</taxon>
        <taxon>Pricia</taxon>
    </lineage>
</organism>
<dbReference type="RefSeq" id="WP_314012462.1">
    <property type="nucleotide sequence ID" value="NZ_JAVTTP010000001.1"/>
</dbReference>
<proteinExistence type="predicted"/>
<keyword evidence="2" id="KW-1185">Reference proteome</keyword>
<name>A0ABU3L2U8_9FLAO</name>
<evidence type="ECO:0000313" key="2">
    <source>
        <dbReference type="Proteomes" id="UP001250656"/>
    </source>
</evidence>
<gene>
    <name evidence="1" type="ORF">RQM65_02400</name>
</gene>